<dbReference type="InterPro" id="IPR013378">
    <property type="entry name" value="InlB-like_B-rpt"/>
</dbReference>
<gene>
    <name evidence="4" type="ORF">H8Z76_08410</name>
</gene>
<protein>
    <submittedName>
        <fullName evidence="4">InlB B-repeat-containing protein</fullName>
    </submittedName>
</protein>
<dbReference type="InterPro" id="IPR038765">
    <property type="entry name" value="Papain-like_cys_pep_sf"/>
</dbReference>
<keyword evidence="2" id="KW-0732">Signal</keyword>
<evidence type="ECO:0000256" key="2">
    <source>
        <dbReference type="SAM" id="SignalP"/>
    </source>
</evidence>
<dbReference type="Gene3D" id="3.90.70.10">
    <property type="entry name" value="Cysteine proteinases"/>
    <property type="match status" value="1"/>
</dbReference>
<comment type="subcellular location">
    <subcellularLocation>
        <location evidence="1">Cell envelope</location>
    </subcellularLocation>
</comment>
<evidence type="ECO:0000259" key="3">
    <source>
        <dbReference type="SMART" id="SM00645"/>
    </source>
</evidence>
<dbReference type="InterPro" id="IPR000169">
    <property type="entry name" value="Pept_cys_AS"/>
</dbReference>
<dbReference type="EMBL" id="JACOQH010000005">
    <property type="protein sequence ID" value="MBC5754049.1"/>
    <property type="molecule type" value="Genomic_DNA"/>
</dbReference>
<name>A0ABR7IAR7_9FIRM</name>
<feature type="chain" id="PRO_5045792812" evidence="2">
    <location>
        <begin position="26"/>
        <end position="839"/>
    </location>
</feature>
<dbReference type="Proteomes" id="UP000621540">
    <property type="component" value="Unassembled WGS sequence"/>
</dbReference>
<dbReference type="PROSITE" id="PS00139">
    <property type="entry name" value="THIOL_PROTEASE_CYS"/>
    <property type="match status" value="1"/>
</dbReference>
<dbReference type="SUPFAM" id="SSF54001">
    <property type="entry name" value="Cysteine proteinases"/>
    <property type="match status" value="1"/>
</dbReference>
<keyword evidence="5" id="KW-1185">Reference proteome</keyword>
<dbReference type="Gene3D" id="2.10.270.10">
    <property type="entry name" value="Cholin Binding"/>
    <property type="match status" value="1"/>
</dbReference>
<feature type="signal peptide" evidence="2">
    <location>
        <begin position="1"/>
        <end position="25"/>
    </location>
</feature>
<evidence type="ECO:0000256" key="1">
    <source>
        <dbReference type="ARBA" id="ARBA00004196"/>
    </source>
</evidence>
<feature type="domain" description="Peptidase C1A papain C-terminal" evidence="3">
    <location>
        <begin position="143"/>
        <end position="395"/>
    </location>
</feature>
<evidence type="ECO:0000313" key="4">
    <source>
        <dbReference type="EMBL" id="MBC5754049.1"/>
    </source>
</evidence>
<reference evidence="4 5" key="1">
    <citation type="submission" date="2020-08" db="EMBL/GenBank/DDBJ databases">
        <title>Genome public.</title>
        <authorList>
            <person name="Liu C."/>
            <person name="Sun Q."/>
        </authorList>
    </citation>
    <scope>NUCLEOTIDE SEQUENCE [LARGE SCALE GENOMIC DNA]</scope>
    <source>
        <strain evidence="4 5">BX0805</strain>
    </source>
</reference>
<evidence type="ECO:0000313" key="5">
    <source>
        <dbReference type="Proteomes" id="UP000621540"/>
    </source>
</evidence>
<dbReference type="SUPFAM" id="SSF69360">
    <property type="entry name" value="Cell wall binding repeat"/>
    <property type="match status" value="1"/>
</dbReference>
<dbReference type="SMART" id="SM00645">
    <property type="entry name" value="Pept_C1"/>
    <property type="match status" value="1"/>
</dbReference>
<dbReference type="Pfam" id="PF09479">
    <property type="entry name" value="Flg_new"/>
    <property type="match status" value="1"/>
</dbReference>
<accession>A0ABR7IAR7</accession>
<dbReference type="InterPro" id="IPR040528">
    <property type="entry name" value="Lectin-like"/>
</dbReference>
<dbReference type="CDD" id="cd02619">
    <property type="entry name" value="Peptidase_C1"/>
    <property type="match status" value="1"/>
</dbReference>
<dbReference type="Gene3D" id="2.60.40.4270">
    <property type="entry name" value="Listeria-Bacteroides repeat domain"/>
    <property type="match status" value="1"/>
</dbReference>
<dbReference type="Pfam" id="PF00112">
    <property type="entry name" value="Peptidase_C1"/>
    <property type="match status" value="1"/>
</dbReference>
<sequence>MKKKWLAGILTVGMLFASTPTTLFAEPFQAESEQIVVEETEAEAEAEAEDDMALPEAEAGEELFAAEDGTDEETDIIMDAPEGDVIETESGVPEGTVFQEEVIGQTEDGQDIYGGYVEAPEDTDVPLMDDVELENEALTASSIPATYNPKASGFTGGYKLPAVRNQNPYGTCWTFGSLASAEMSLARKYNVSKDLSELQLAYFTYHGGKDPVGGTAGDSVSYLSNASENYLDRGGNYIYSTVSLMNWRGAADESTVPYSKASSTLSNGLSSGYEYNKDTAHVQGYYLIDIKTNPNGAKKAIMTYGAVAASYYHSDSYYNSSTNAYYNYSSAYTNHAISIVGWDDNFSKTNFKKQPSRNGAWLIRNSWGKDNMSKYGYFWMSYEDTSLKNAAYVFLTEPANNYGHNYQYDGSIASVNINMASGGKMVAANVFQANSNAYEELKAVSFVLPENSKVNYKIRVYKDLKDASNPESGTLISSATTTGTTSYAGAYTVKLNKSVVLKKGTTFATIVELEKSGESISVQAEQSTTLWNSIKCVATAKKGQSFFKSGTRWVDYGVNHNKNFRIKAYTSNITPATYKVTFNANGGSVGTASKTVVSGEVYGTLPTPTKSNSQFLGWFTDPNSGTQIKSGTTVTIKANQTLYAHWKTYGTQVGSYGGKTFIKGSDGKTRCYNEKNQLVTNQFAFDGSYTYYMQADGTSMKDRLTYHPDGEHIIYFDTEGHEVFTNFQYCPSVGYTCYFDSQGYLYKDQITFVGNSVYYLNANGAMEQGGWFQFANGVDYGYANSNGTLITTGFSSDPYGRVVFYHWNGMVARGLISDGTYYYNMDTTDGHYLGQFPVQ</sequence>
<dbReference type="InterPro" id="IPR042229">
    <property type="entry name" value="Listeria/Bacterioides_rpt_sf"/>
</dbReference>
<proteinExistence type="predicted"/>
<comment type="caution">
    <text evidence="4">The sequence shown here is derived from an EMBL/GenBank/DDBJ whole genome shotgun (WGS) entry which is preliminary data.</text>
</comment>
<dbReference type="Pfam" id="PF18560">
    <property type="entry name" value="Lectin_like"/>
    <property type="match status" value="1"/>
</dbReference>
<organism evidence="4 5">
    <name type="scientific">Roseburia yibonii</name>
    <dbReference type="NCBI Taxonomy" id="2763063"/>
    <lineage>
        <taxon>Bacteria</taxon>
        <taxon>Bacillati</taxon>
        <taxon>Bacillota</taxon>
        <taxon>Clostridia</taxon>
        <taxon>Lachnospirales</taxon>
        <taxon>Lachnospiraceae</taxon>
        <taxon>Roseburia</taxon>
    </lineage>
</organism>
<dbReference type="RefSeq" id="WP_186982235.1">
    <property type="nucleotide sequence ID" value="NZ_JACOQH010000005.1"/>
</dbReference>
<dbReference type="InterPro" id="IPR000668">
    <property type="entry name" value="Peptidase_C1A_C"/>
</dbReference>